<keyword evidence="1" id="KW-0813">Transport</keyword>
<dbReference type="PANTHER" id="PTHR43187">
    <property type="entry name" value="GLUTAMINE AMIDOTRANSFERASE DUG3-RELATED"/>
    <property type="match status" value="1"/>
</dbReference>
<dbReference type="Gene3D" id="1.10.287.660">
    <property type="entry name" value="Helix hairpin bin"/>
    <property type="match status" value="1"/>
</dbReference>
<dbReference type="AlphaFoldDB" id="A0A2N1J8B9"/>
<evidence type="ECO:0000256" key="1">
    <source>
        <dbReference type="ARBA" id="ARBA00022448"/>
    </source>
</evidence>
<dbReference type="InterPro" id="IPR029012">
    <property type="entry name" value="Helix_hairpin_bin_sf"/>
</dbReference>
<keyword evidence="3" id="KW-1133">Transmembrane helix</keyword>
<evidence type="ECO:0000313" key="4">
    <source>
        <dbReference type="EMBL" id="PKI82807.1"/>
    </source>
</evidence>
<dbReference type="InterPro" id="IPR028945">
    <property type="entry name" value="Get1"/>
</dbReference>
<dbReference type="GO" id="GO:0005737">
    <property type="term" value="C:cytoplasm"/>
    <property type="evidence" value="ECO:0007669"/>
    <property type="project" value="TreeGrafter"/>
</dbReference>
<dbReference type="STRING" id="2020962.A0A2N1J8B9"/>
<feature type="transmembrane region" description="Helical" evidence="3">
    <location>
        <begin position="331"/>
        <end position="356"/>
    </location>
</feature>
<evidence type="ECO:0000256" key="3">
    <source>
        <dbReference type="SAM" id="Phobius"/>
    </source>
</evidence>
<dbReference type="Proteomes" id="UP000232875">
    <property type="component" value="Unassembled WGS sequence"/>
</dbReference>
<dbReference type="OrthoDB" id="14446at2759"/>
<dbReference type="GO" id="GO:0006751">
    <property type="term" value="P:glutathione catabolic process"/>
    <property type="evidence" value="ECO:0007669"/>
    <property type="project" value="TreeGrafter"/>
</dbReference>
<protein>
    <recommendedName>
        <fullName evidence="6">Guided entry of tail-anchored proteins 1</fullName>
    </recommendedName>
</protein>
<feature type="region of interest" description="Disordered" evidence="2">
    <location>
        <begin position="437"/>
        <end position="459"/>
    </location>
</feature>
<dbReference type="GO" id="GO:0008242">
    <property type="term" value="F:omega peptidase activity"/>
    <property type="evidence" value="ECO:0007669"/>
    <property type="project" value="TreeGrafter"/>
</dbReference>
<proteinExistence type="predicted"/>
<gene>
    <name evidence="4" type="ORF">MVES_003230</name>
</gene>
<dbReference type="InterPro" id="IPR052373">
    <property type="entry name" value="Gamma-glu_amide_hydrolase"/>
</dbReference>
<organism evidence="4 5">
    <name type="scientific">Malassezia vespertilionis</name>
    <dbReference type="NCBI Taxonomy" id="2020962"/>
    <lineage>
        <taxon>Eukaryota</taxon>
        <taxon>Fungi</taxon>
        <taxon>Dikarya</taxon>
        <taxon>Basidiomycota</taxon>
        <taxon>Ustilaginomycotina</taxon>
        <taxon>Malasseziomycetes</taxon>
        <taxon>Malasseziales</taxon>
        <taxon>Malasseziaceae</taxon>
        <taxon>Malassezia</taxon>
    </lineage>
</organism>
<name>A0A2N1J8B9_9BASI</name>
<dbReference type="SUPFAM" id="SSF56235">
    <property type="entry name" value="N-terminal nucleophile aminohydrolases (Ntn hydrolases)"/>
    <property type="match status" value="1"/>
</dbReference>
<dbReference type="Gene3D" id="3.60.20.10">
    <property type="entry name" value="Glutamine Phosphoribosylpyrophosphate, subunit 1, domain 1"/>
    <property type="match status" value="2"/>
</dbReference>
<dbReference type="Pfam" id="PF04420">
    <property type="entry name" value="CHD5"/>
    <property type="match status" value="1"/>
</dbReference>
<dbReference type="GO" id="GO:0061672">
    <property type="term" value="C:glutathione hydrolase complex"/>
    <property type="evidence" value="ECO:0007669"/>
    <property type="project" value="TreeGrafter"/>
</dbReference>
<dbReference type="EMBL" id="KZ454993">
    <property type="protein sequence ID" value="PKI82807.1"/>
    <property type="molecule type" value="Genomic_DNA"/>
</dbReference>
<sequence>MCRLLGWYDSEWDPELGDAPCIFTSVTPAWNNTNLHRLAEKIKSPLVLLLAALPEPLFLFPQGHTDSEFAFALYLSHLKDPSSMKEFSCKDLKDAMLNTIRDINIWSKEAGIEEPSLMNFCVTDGQSIACTRYVSSKTDEAASLHSEGAYRMVKADRRQKIVVIASEPLTFEKGMHRCMNSLAADWMEVESNTILCITPNMNVLQYPILDEYHSPRSQMHVRNPNFAMRAGFHPNTHIAPEIREHIQTDSVCATTSKDDASGFYRIFVAVTQRKASRDLATMKVELYDTRQELNLTSAQDQFSKWAKLRRKVDKLTQQVEDKNRSLSSSQFTFGIAFKVFLFVLNTAVPSILTFYFRRSPMFYLPPGDWFGPLGAWLSWPKAPAGAVSSTVWTTVCGRVLYIVGSYYYELFIRKPVSVTEPVEEAPLKTVPMPEAPIALTGDTEKPETMLKQRKNATKG</sequence>
<reference evidence="4 5" key="1">
    <citation type="submission" date="2017-10" db="EMBL/GenBank/DDBJ databases">
        <title>A novel species of cold-tolerant Malassezia isolated from bats.</title>
        <authorList>
            <person name="Lorch J.M."/>
            <person name="Palmer J.M."/>
            <person name="Vanderwolf K.J."/>
            <person name="Schmidt K.Z."/>
            <person name="Verant M.L."/>
            <person name="Weller T.J."/>
            <person name="Blehert D.S."/>
        </authorList>
    </citation>
    <scope>NUCLEOTIDE SEQUENCE [LARGE SCALE GENOMIC DNA]</scope>
    <source>
        <strain evidence="4 5">NWHC:44797-103</strain>
    </source>
</reference>
<evidence type="ECO:0000256" key="2">
    <source>
        <dbReference type="SAM" id="MobiDB-lite"/>
    </source>
</evidence>
<dbReference type="PANTHER" id="PTHR43187:SF1">
    <property type="entry name" value="GLUTAMINE AMIDOTRANSFERASE DUG3-RELATED"/>
    <property type="match status" value="1"/>
</dbReference>
<accession>A0A2N1J8B9</accession>
<evidence type="ECO:0008006" key="6">
    <source>
        <dbReference type="Google" id="ProtNLM"/>
    </source>
</evidence>
<dbReference type="InterPro" id="IPR029055">
    <property type="entry name" value="Ntn_hydrolases_N"/>
</dbReference>
<keyword evidence="3" id="KW-0812">Transmembrane</keyword>
<dbReference type="GO" id="GO:0071816">
    <property type="term" value="P:tail-anchored membrane protein insertion into ER membrane"/>
    <property type="evidence" value="ECO:0007669"/>
    <property type="project" value="InterPro"/>
</dbReference>
<keyword evidence="5" id="KW-1185">Reference proteome</keyword>
<keyword evidence="3" id="KW-0472">Membrane</keyword>
<evidence type="ECO:0000313" key="5">
    <source>
        <dbReference type="Proteomes" id="UP000232875"/>
    </source>
</evidence>